<gene>
    <name evidence="1" type="ORF">SMTD_LOCUS2785</name>
</gene>
<organism evidence="1 2">
    <name type="scientific">Schistosoma mattheei</name>
    <dbReference type="NCBI Taxonomy" id="31246"/>
    <lineage>
        <taxon>Eukaryota</taxon>
        <taxon>Metazoa</taxon>
        <taxon>Spiralia</taxon>
        <taxon>Lophotrochozoa</taxon>
        <taxon>Platyhelminthes</taxon>
        <taxon>Trematoda</taxon>
        <taxon>Digenea</taxon>
        <taxon>Strigeidida</taxon>
        <taxon>Schistosomatoidea</taxon>
        <taxon>Schistosomatidae</taxon>
        <taxon>Schistosoma</taxon>
    </lineage>
</organism>
<feature type="non-terminal residue" evidence="1">
    <location>
        <position position="40"/>
    </location>
</feature>
<protein>
    <submittedName>
        <fullName evidence="1">Uncharacterized protein</fullName>
    </submittedName>
</protein>
<dbReference type="EMBL" id="UZAL01004214">
    <property type="protein sequence ID" value="VDO89559.1"/>
    <property type="molecule type" value="Genomic_DNA"/>
</dbReference>
<dbReference type="AlphaFoldDB" id="A0A183NKZ9"/>
<proteinExistence type="predicted"/>
<accession>A0A183NKZ9</accession>
<keyword evidence="2" id="KW-1185">Reference proteome</keyword>
<dbReference type="Proteomes" id="UP000269396">
    <property type="component" value="Unassembled WGS sequence"/>
</dbReference>
<evidence type="ECO:0000313" key="1">
    <source>
        <dbReference type="EMBL" id="VDO89559.1"/>
    </source>
</evidence>
<name>A0A183NKZ9_9TREM</name>
<reference evidence="1 2" key="1">
    <citation type="submission" date="2018-11" db="EMBL/GenBank/DDBJ databases">
        <authorList>
            <consortium name="Pathogen Informatics"/>
        </authorList>
    </citation>
    <scope>NUCLEOTIDE SEQUENCE [LARGE SCALE GENOMIC DNA]</scope>
    <source>
        <strain>Denwood</strain>
        <strain evidence="2">Zambia</strain>
    </source>
</reference>
<sequence>MTTSPLFQPVQVSANNARRGILRDDIHKTCSSHRSLCFKM</sequence>
<evidence type="ECO:0000313" key="2">
    <source>
        <dbReference type="Proteomes" id="UP000269396"/>
    </source>
</evidence>